<feature type="region of interest" description="Disordered" evidence="1">
    <location>
        <begin position="1"/>
        <end position="42"/>
    </location>
</feature>
<dbReference type="STRING" id="93625.A0A409VUQ0"/>
<evidence type="ECO:0000313" key="3">
    <source>
        <dbReference type="EMBL" id="PPQ69981.1"/>
    </source>
</evidence>
<gene>
    <name evidence="3" type="ORF">CVT25_001533</name>
</gene>
<dbReference type="InParanoid" id="A0A409VUQ0"/>
<feature type="region of interest" description="Disordered" evidence="1">
    <location>
        <begin position="129"/>
        <end position="151"/>
    </location>
</feature>
<feature type="region of interest" description="Disordered" evidence="1">
    <location>
        <begin position="64"/>
        <end position="112"/>
    </location>
</feature>
<dbReference type="EMBL" id="NHYD01003918">
    <property type="protein sequence ID" value="PPQ69981.1"/>
    <property type="molecule type" value="Genomic_DNA"/>
</dbReference>
<evidence type="ECO:0000313" key="4">
    <source>
        <dbReference type="Proteomes" id="UP000283269"/>
    </source>
</evidence>
<dbReference type="AlphaFoldDB" id="A0A409VUQ0"/>
<feature type="compositionally biased region" description="Basic and acidic residues" evidence="1">
    <location>
        <begin position="13"/>
        <end position="22"/>
    </location>
</feature>
<accession>A0A409VUQ0</accession>
<proteinExistence type="predicted"/>
<protein>
    <recommendedName>
        <fullName evidence="2">Hyaluronan/mRNA-binding protein domain-containing protein</fullName>
    </recommendedName>
</protein>
<sequence>MTRTARAAYPRAVIKDRSESRSGLDTSLRKSGAGHHNWGSLADEHTLEAAALEDDQLEEQVGEISTTVEDTNSSRSISPAHGKPDMVRSTSGMSEEELQKARQFRKNAFKNPGDIDLSAIARTSAAVVGSPTQGDGMLHKPAVSDNMNPLF</sequence>
<evidence type="ECO:0000256" key="1">
    <source>
        <dbReference type="SAM" id="MobiDB-lite"/>
    </source>
</evidence>
<organism evidence="3 4">
    <name type="scientific">Psilocybe cyanescens</name>
    <dbReference type="NCBI Taxonomy" id="93625"/>
    <lineage>
        <taxon>Eukaryota</taxon>
        <taxon>Fungi</taxon>
        <taxon>Dikarya</taxon>
        <taxon>Basidiomycota</taxon>
        <taxon>Agaricomycotina</taxon>
        <taxon>Agaricomycetes</taxon>
        <taxon>Agaricomycetidae</taxon>
        <taxon>Agaricales</taxon>
        <taxon>Agaricineae</taxon>
        <taxon>Strophariaceae</taxon>
        <taxon>Psilocybe</taxon>
    </lineage>
</organism>
<name>A0A409VUQ0_PSICY</name>
<reference evidence="3 4" key="1">
    <citation type="journal article" date="2018" name="Evol. Lett.">
        <title>Horizontal gene cluster transfer increased hallucinogenic mushroom diversity.</title>
        <authorList>
            <person name="Reynolds H.T."/>
            <person name="Vijayakumar V."/>
            <person name="Gluck-Thaler E."/>
            <person name="Korotkin H.B."/>
            <person name="Matheny P.B."/>
            <person name="Slot J.C."/>
        </authorList>
    </citation>
    <scope>NUCLEOTIDE SEQUENCE [LARGE SCALE GENOMIC DNA]</scope>
    <source>
        <strain evidence="3 4">2631</strain>
    </source>
</reference>
<feature type="compositionally biased region" description="Polar residues" evidence="1">
    <location>
        <begin position="64"/>
        <end position="77"/>
    </location>
</feature>
<evidence type="ECO:0000259" key="2">
    <source>
        <dbReference type="Pfam" id="PF04774"/>
    </source>
</evidence>
<dbReference type="InterPro" id="IPR006861">
    <property type="entry name" value="HABP4_PAIRBP1-bd"/>
</dbReference>
<feature type="domain" description="Hyaluronan/mRNA-binding protein" evidence="2">
    <location>
        <begin position="20"/>
        <end position="75"/>
    </location>
</feature>
<comment type="caution">
    <text evidence="3">The sequence shown here is derived from an EMBL/GenBank/DDBJ whole genome shotgun (WGS) entry which is preliminary data.</text>
</comment>
<dbReference type="Proteomes" id="UP000283269">
    <property type="component" value="Unassembled WGS sequence"/>
</dbReference>
<dbReference type="OrthoDB" id="2562681at2759"/>
<dbReference type="Pfam" id="PF04774">
    <property type="entry name" value="HABP4_PAI-RBP1"/>
    <property type="match status" value="1"/>
</dbReference>
<keyword evidence="4" id="KW-1185">Reference proteome</keyword>